<proteinExistence type="predicted"/>
<sequence>MQRGLKTEFKEGDSGDALAMDLVFNGLISETDRERVSAYINQKIGHPVS</sequence>
<name>A0AA35T375_GEOBA</name>
<dbReference type="AlphaFoldDB" id="A0AA35T375"/>
<evidence type="ECO:0000313" key="2">
    <source>
        <dbReference type="Proteomes" id="UP001174909"/>
    </source>
</evidence>
<comment type="caution">
    <text evidence="1">The sequence shown here is derived from an EMBL/GenBank/DDBJ whole genome shotgun (WGS) entry which is preliminary data.</text>
</comment>
<keyword evidence="2" id="KW-1185">Reference proteome</keyword>
<gene>
    <name evidence="1" type="ORF">GBAR_LOCUS22367</name>
</gene>
<protein>
    <submittedName>
        <fullName evidence="1">Uncharacterized protein</fullName>
    </submittedName>
</protein>
<dbReference type="Proteomes" id="UP001174909">
    <property type="component" value="Unassembled WGS sequence"/>
</dbReference>
<organism evidence="1 2">
    <name type="scientific">Geodia barretti</name>
    <name type="common">Barrett's horny sponge</name>
    <dbReference type="NCBI Taxonomy" id="519541"/>
    <lineage>
        <taxon>Eukaryota</taxon>
        <taxon>Metazoa</taxon>
        <taxon>Porifera</taxon>
        <taxon>Demospongiae</taxon>
        <taxon>Heteroscleromorpha</taxon>
        <taxon>Tetractinellida</taxon>
        <taxon>Astrophorina</taxon>
        <taxon>Geodiidae</taxon>
        <taxon>Geodia</taxon>
    </lineage>
</organism>
<accession>A0AA35T375</accession>
<reference evidence="1" key="1">
    <citation type="submission" date="2023-03" db="EMBL/GenBank/DDBJ databases">
        <authorList>
            <person name="Steffen K."/>
            <person name="Cardenas P."/>
        </authorList>
    </citation>
    <scope>NUCLEOTIDE SEQUENCE</scope>
</reference>
<dbReference type="EMBL" id="CASHTH010003085">
    <property type="protein sequence ID" value="CAI8040147.1"/>
    <property type="molecule type" value="Genomic_DNA"/>
</dbReference>
<evidence type="ECO:0000313" key="1">
    <source>
        <dbReference type="EMBL" id="CAI8040147.1"/>
    </source>
</evidence>